<evidence type="ECO:0000256" key="5">
    <source>
        <dbReference type="ARBA" id="ARBA00023237"/>
    </source>
</evidence>
<keyword evidence="5" id="KW-0998">Cell outer membrane</keyword>
<gene>
    <name evidence="8" type="ORF">GCM10011379_51970</name>
</gene>
<dbReference type="SUPFAM" id="SSF48452">
    <property type="entry name" value="TPR-like"/>
    <property type="match status" value="1"/>
</dbReference>
<evidence type="ECO:0000259" key="6">
    <source>
        <dbReference type="Pfam" id="PF07980"/>
    </source>
</evidence>
<feature type="domain" description="RagB/SusD" evidence="6">
    <location>
        <begin position="366"/>
        <end position="522"/>
    </location>
</feature>
<dbReference type="InterPro" id="IPR012944">
    <property type="entry name" value="SusD_RagB_dom"/>
</dbReference>
<dbReference type="Gene3D" id="1.25.40.390">
    <property type="match status" value="1"/>
</dbReference>
<evidence type="ECO:0000256" key="3">
    <source>
        <dbReference type="ARBA" id="ARBA00022729"/>
    </source>
</evidence>
<evidence type="ECO:0000256" key="4">
    <source>
        <dbReference type="ARBA" id="ARBA00023136"/>
    </source>
</evidence>
<accession>A0A917MYP2</accession>
<dbReference type="Pfam" id="PF07980">
    <property type="entry name" value="SusD_RagB"/>
    <property type="match status" value="1"/>
</dbReference>
<reference evidence="8" key="1">
    <citation type="journal article" date="2014" name="Int. J. Syst. Evol. Microbiol.">
        <title>Complete genome sequence of Corynebacterium casei LMG S-19264T (=DSM 44701T), isolated from a smear-ripened cheese.</title>
        <authorList>
            <consortium name="US DOE Joint Genome Institute (JGI-PGF)"/>
            <person name="Walter F."/>
            <person name="Albersmeier A."/>
            <person name="Kalinowski J."/>
            <person name="Ruckert C."/>
        </authorList>
    </citation>
    <scope>NUCLEOTIDE SEQUENCE</scope>
    <source>
        <strain evidence="8">CGMCC 1.15290</strain>
    </source>
</reference>
<sequence>MKKNLLNIAGMLILLAGGLASCHKDLNRYPQNSIDADSAYANATAYKQVLAKVYGSFALTSSNGPDKSDLGGIDAGTSDFLRLFWNAQELSTDEGMCVWNDAGLPDFHNLSWTSANVFLRGLYTRSVYGITVCNDFIKQSTPDKVSGRGITGTDATNIAYYRAEARFLRAYQYWVLMDLFGNPPFVDENFQIGTSMPPQIKRADLYNYVVSELKAVDSLLVAPKANEYGRADRAAAWSLLARVYLNAGIYIGTTHYEDALTYSDKVIKAGYSLMGTYKNLFLADNNLSNPEVILSLNYDGNSTQNYGGTTYLVNAAVGPEMVPASFGVPGGGWSGNRSTAGLFNLFDTSVDKRGMFFGTTPAITDVSKFDQGLKVTKFRNVTKSGATAPSTNGTFCSIDFPLFRLAEMYLIYAEAALRTNTNTGTAISYINLLRQRAYGNNSGNVSTFTVDNVLDERGRELYWEAFRRTDLIRYGKFTTNTYLWPWKGGVAGGRAVDSRFNIYPIPASDIIANTNLKQNTGY</sequence>
<evidence type="ECO:0000313" key="8">
    <source>
        <dbReference type="EMBL" id="GGH80704.1"/>
    </source>
</evidence>
<evidence type="ECO:0000313" key="9">
    <source>
        <dbReference type="Proteomes" id="UP000627292"/>
    </source>
</evidence>
<dbReference type="Gene3D" id="1.25.40.10">
    <property type="entry name" value="Tetratricopeptide repeat domain"/>
    <property type="match status" value="1"/>
</dbReference>
<reference evidence="8" key="2">
    <citation type="submission" date="2020-09" db="EMBL/GenBank/DDBJ databases">
        <authorList>
            <person name="Sun Q."/>
            <person name="Zhou Y."/>
        </authorList>
    </citation>
    <scope>NUCLEOTIDE SEQUENCE</scope>
    <source>
        <strain evidence="8">CGMCC 1.15290</strain>
    </source>
</reference>
<evidence type="ECO:0000256" key="2">
    <source>
        <dbReference type="ARBA" id="ARBA00006275"/>
    </source>
</evidence>
<keyword evidence="9" id="KW-1185">Reference proteome</keyword>
<proteinExistence type="inferred from homology"/>
<dbReference type="Proteomes" id="UP000627292">
    <property type="component" value="Unassembled WGS sequence"/>
</dbReference>
<keyword evidence="4" id="KW-0472">Membrane</keyword>
<comment type="similarity">
    <text evidence="2">Belongs to the SusD family.</text>
</comment>
<dbReference type="Gene3D" id="1.10.3780.10">
    <property type="entry name" value="SusD-like"/>
    <property type="match status" value="1"/>
</dbReference>
<dbReference type="InterPro" id="IPR011990">
    <property type="entry name" value="TPR-like_helical_dom_sf"/>
</dbReference>
<keyword evidence="3" id="KW-0732">Signal</keyword>
<dbReference type="GO" id="GO:0009279">
    <property type="term" value="C:cell outer membrane"/>
    <property type="evidence" value="ECO:0007669"/>
    <property type="project" value="UniProtKB-SubCell"/>
</dbReference>
<organism evidence="8 9">
    <name type="scientific">Filimonas zeae</name>
    <dbReference type="NCBI Taxonomy" id="1737353"/>
    <lineage>
        <taxon>Bacteria</taxon>
        <taxon>Pseudomonadati</taxon>
        <taxon>Bacteroidota</taxon>
        <taxon>Chitinophagia</taxon>
        <taxon>Chitinophagales</taxon>
        <taxon>Chitinophagaceae</taxon>
        <taxon>Filimonas</taxon>
    </lineage>
</organism>
<comment type="subcellular location">
    <subcellularLocation>
        <location evidence="1">Cell outer membrane</location>
    </subcellularLocation>
</comment>
<dbReference type="InterPro" id="IPR033985">
    <property type="entry name" value="SusD-like_N"/>
</dbReference>
<dbReference type="PROSITE" id="PS51257">
    <property type="entry name" value="PROKAR_LIPOPROTEIN"/>
    <property type="match status" value="1"/>
</dbReference>
<protein>
    <submittedName>
        <fullName evidence="8">Membrane protein</fullName>
    </submittedName>
</protein>
<name>A0A917MYP2_9BACT</name>
<feature type="domain" description="SusD-like N-terminal" evidence="7">
    <location>
        <begin position="157"/>
        <end position="245"/>
    </location>
</feature>
<evidence type="ECO:0000256" key="1">
    <source>
        <dbReference type="ARBA" id="ARBA00004442"/>
    </source>
</evidence>
<dbReference type="AlphaFoldDB" id="A0A917MYP2"/>
<dbReference type="EMBL" id="BMIB01000006">
    <property type="protein sequence ID" value="GGH80704.1"/>
    <property type="molecule type" value="Genomic_DNA"/>
</dbReference>
<dbReference type="RefSeq" id="WP_188958109.1">
    <property type="nucleotide sequence ID" value="NZ_BMIB01000006.1"/>
</dbReference>
<evidence type="ECO:0000259" key="7">
    <source>
        <dbReference type="Pfam" id="PF14322"/>
    </source>
</evidence>
<dbReference type="Pfam" id="PF14322">
    <property type="entry name" value="SusD-like_3"/>
    <property type="match status" value="1"/>
</dbReference>
<dbReference type="CDD" id="cd08977">
    <property type="entry name" value="SusD"/>
    <property type="match status" value="1"/>
</dbReference>
<comment type="caution">
    <text evidence="8">The sequence shown here is derived from an EMBL/GenBank/DDBJ whole genome shotgun (WGS) entry which is preliminary data.</text>
</comment>